<evidence type="ECO:0000256" key="1">
    <source>
        <dbReference type="SAM" id="MobiDB-lite"/>
    </source>
</evidence>
<dbReference type="InterPro" id="IPR018392">
    <property type="entry name" value="LysM"/>
</dbReference>
<dbReference type="AlphaFoldDB" id="A0A0N0NR80"/>
<dbReference type="OrthoDB" id="1193027at2759"/>
<dbReference type="EMBL" id="LFJN01000003">
    <property type="protein sequence ID" value="KPI44519.1"/>
    <property type="molecule type" value="Genomic_DNA"/>
</dbReference>
<dbReference type="PROSITE" id="PS51782">
    <property type="entry name" value="LYSM"/>
    <property type="match status" value="1"/>
</dbReference>
<protein>
    <recommendedName>
        <fullName evidence="3">LysM domain-containing protein</fullName>
    </recommendedName>
</protein>
<feature type="domain" description="LysM" evidence="3">
    <location>
        <begin position="198"/>
        <end position="242"/>
    </location>
</feature>
<reference evidence="4 5" key="1">
    <citation type="submission" date="2015-06" db="EMBL/GenBank/DDBJ databases">
        <title>Draft genome of the ant-associated black yeast Phialophora attae CBS 131958.</title>
        <authorList>
            <person name="Moreno L.F."/>
            <person name="Stielow B.J."/>
            <person name="de Hoog S."/>
            <person name="Vicente V.A."/>
            <person name="Weiss V.A."/>
            <person name="de Vries M."/>
            <person name="Cruz L.M."/>
            <person name="Souza E.M."/>
        </authorList>
    </citation>
    <scope>NUCLEOTIDE SEQUENCE [LARGE SCALE GENOMIC DNA]</scope>
    <source>
        <strain evidence="4 5">CBS 131958</strain>
    </source>
</reference>
<organism evidence="4 5">
    <name type="scientific">Cyphellophora attinorum</name>
    <dbReference type="NCBI Taxonomy" id="1664694"/>
    <lineage>
        <taxon>Eukaryota</taxon>
        <taxon>Fungi</taxon>
        <taxon>Dikarya</taxon>
        <taxon>Ascomycota</taxon>
        <taxon>Pezizomycotina</taxon>
        <taxon>Eurotiomycetes</taxon>
        <taxon>Chaetothyriomycetidae</taxon>
        <taxon>Chaetothyriales</taxon>
        <taxon>Cyphellophoraceae</taxon>
        <taxon>Cyphellophora</taxon>
    </lineage>
</organism>
<dbReference type="Pfam" id="PF01476">
    <property type="entry name" value="LysM"/>
    <property type="match status" value="1"/>
</dbReference>
<accession>A0A0N0NR80</accession>
<proteinExistence type="predicted"/>
<dbReference type="GeneID" id="28740811"/>
<evidence type="ECO:0000313" key="4">
    <source>
        <dbReference type="EMBL" id="KPI44519.1"/>
    </source>
</evidence>
<evidence type="ECO:0000256" key="2">
    <source>
        <dbReference type="SAM" id="SignalP"/>
    </source>
</evidence>
<name>A0A0N0NR80_9EURO</name>
<feature type="region of interest" description="Disordered" evidence="1">
    <location>
        <begin position="177"/>
        <end position="196"/>
    </location>
</feature>
<dbReference type="VEuPathDB" id="FungiDB:AB675_8482"/>
<comment type="caution">
    <text evidence="4">The sequence shown here is derived from an EMBL/GenBank/DDBJ whole genome shotgun (WGS) entry which is preliminary data.</text>
</comment>
<dbReference type="SUPFAM" id="SSF54106">
    <property type="entry name" value="LysM domain"/>
    <property type="match status" value="1"/>
</dbReference>
<feature type="chain" id="PRO_5005856985" description="LysM domain-containing protein" evidence="2">
    <location>
        <begin position="20"/>
        <end position="249"/>
    </location>
</feature>
<dbReference type="CDD" id="cd00118">
    <property type="entry name" value="LysM"/>
    <property type="match status" value="1"/>
</dbReference>
<sequence>MVVAQSCLSTLLLIQLVTAVQLKACTWEVYSTPECQIDTKDNTIWDLHVGGEDSLGQHIPLVDVEGKSVDPNNIPKSYIPFASRCQSTVTPKNLKGFGYTSFKLTNDSCLANGEDKYEVMAVPTANQACQGDSFNITADRVHAIKDKVGACFGRAEDMKWFYGIQLVYKPIRTPPKTSQSTVSITSTSTATTRSAPTGSYTVRAGDTGWALANANGIAVADLMAANPGTNWDLLPIGSTLVVPSKKQAV</sequence>
<dbReference type="Proteomes" id="UP000038010">
    <property type="component" value="Unassembled WGS sequence"/>
</dbReference>
<dbReference type="Gene3D" id="3.10.350.10">
    <property type="entry name" value="LysM domain"/>
    <property type="match status" value="1"/>
</dbReference>
<dbReference type="InterPro" id="IPR036779">
    <property type="entry name" value="LysM_dom_sf"/>
</dbReference>
<gene>
    <name evidence="4" type="ORF">AB675_8482</name>
</gene>
<feature type="signal peptide" evidence="2">
    <location>
        <begin position="1"/>
        <end position="19"/>
    </location>
</feature>
<evidence type="ECO:0000259" key="3">
    <source>
        <dbReference type="PROSITE" id="PS51782"/>
    </source>
</evidence>
<dbReference type="RefSeq" id="XP_018004482.1">
    <property type="nucleotide sequence ID" value="XM_018148931.1"/>
</dbReference>
<evidence type="ECO:0000313" key="5">
    <source>
        <dbReference type="Proteomes" id="UP000038010"/>
    </source>
</evidence>
<keyword evidence="5" id="KW-1185">Reference proteome</keyword>
<keyword evidence="2" id="KW-0732">Signal</keyword>
<dbReference type="SMART" id="SM00257">
    <property type="entry name" value="LysM"/>
    <property type="match status" value="1"/>
</dbReference>